<proteinExistence type="predicted"/>
<dbReference type="GeneID" id="22807792"/>
<sequence>MATITVFLAKDNVDGAMSLFAFEHKTGSHWHMYSRYTVIDINSYACDSITEKLSRFIEHVKLRDGGEWHDGHEERRMCDMIDPVFLESFELGSDVTIEVRKAGELLPGMRVLTGYSGRKVWRTVSKVRQRSTTCYGVFFEDGWNETAGSCVKYLTK</sequence>
<reference evidence="2" key="1">
    <citation type="submission" date="2014-10" db="EMBL/GenBank/DDBJ databases">
        <title>Characterization and complete genome sequence of the Shigella flexneri bacteriophage pSf-2.</title>
        <authorList>
            <person name="Jun J.W."/>
            <person name="Park S.C."/>
        </authorList>
    </citation>
    <scope>NUCLEOTIDE SEQUENCE [LARGE SCALE GENOMIC DNA]</scope>
</reference>
<organism evidence="1 2">
    <name type="scientific">Shigella phage pSf-2</name>
    <dbReference type="NCBI Taxonomy" id="1572702"/>
    <lineage>
        <taxon>Viruses</taxon>
        <taxon>Duplodnaviria</taxon>
        <taxon>Heunggongvirae</taxon>
        <taxon>Uroviricota</taxon>
        <taxon>Caudoviricetes</taxon>
        <taxon>Drexlerviridae</taxon>
        <taxon>Tunavirinae</taxon>
        <taxon>Tunavirus</taxon>
        <taxon>Tunavirus PSf2</taxon>
    </lineage>
</organism>
<gene>
    <name evidence="1" type="ORF">pSf2_066</name>
</gene>
<keyword evidence="2" id="KW-1185">Reference proteome</keyword>
<protein>
    <submittedName>
        <fullName evidence="1">Uncharacterized protein</fullName>
    </submittedName>
</protein>
<name>A0A0A7NPR0_9CAUD</name>
<evidence type="ECO:0000313" key="2">
    <source>
        <dbReference type="Proteomes" id="UP000030926"/>
    </source>
</evidence>
<dbReference type="OrthoDB" id="13140at10239"/>
<evidence type="ECO:0000313" key="1">
    <source>
        <dbReference type="EMBL" id="AIZ95091.1"/>
    </source>
</evidence>
<reference evidence="1 2" key="2">
    <citation type="journal article" date="2016" name="Curr. Microbiol.">
        <title>Isolation and Comparative Genomic Analysis of T1-Like Shigella Bacteriophage pSf-2.</title>
        <authorList>
            <person name="Jun J.W."/>
            <person name="Kim H.J."/>
            <person name="Yun S.K."/>
            <person name="Chai J.Y."/>
            <person name="Lee B.C."/>
            <person name="Park S.C."/>
        </authorList>
    </citation>
    <scope>NUCLEOTIDE SEQUENCE [LARGE SCALE GENOMIC DNA]</scope>
</reference>
<dbReference type="Proteomes" id="UP000030926">
    <property type="component" value="Segment"/>
</dbReference>
<accession>A0A0A7NPR0</accession>
<dbReference type="EMBL" id="KP085586">
    <property type="protein sequence ID" value="AIZ95091.1"/>
    <property type="molecule type" value="Genomic_DNA"/>
</dbReference>
<dbReference type="KEGG" id="vg:22807792"/>
<dbReference type="RefSeq" id="YP_009113004.1">
    <property type="nucleotide sequence ID" value="NC_026010.1"/>
</dbReference>